<reference evidence="14 15" key="1">
    <citation type="submission" date="2016-04" db="EMBL/GenBank/DDBJ databases">
        <title>Complete Genome Sequence of Halotalea alkalilenta IHB B 13600.</title>
        <authorList>
            <person name="Swarnkar M.K."/>
            <person name="Sharma A."/>
            <person name="Kaushal K."/>
            <person name="Soni R."/>
            <person name="Rana S."/>
            <person name="Singh A.K."/>
            <person name="Gulati A."/>
        </authorList>
    </citation>
    <scope>NUCLEOTIDE SEQUENCE [LARGE SCALE GENOMIC DNA]</scope>
    <source>
        <strain evidence="14 15">IHB B 13600</strain>
    </source>
</reference>
<feature type="binding site" evidence="9 11">
    <location>
        <begin position="88"/>
        <end position="92"/>
    </location>
    <ligand>
        <name>FAD</name>
        <dbReference type="ChEBI" id="CHEBI:57692"/>
    </ligand>
</feature>
<dbReference type="InterPro" id="IPR016173">
    <property type="entry name" value="D-lactate_DH_C-sub2"/>
</dbReference>
<dbReference type="GO" id="GO:0006089">
    <property type="term" value="P:lactate metabolic process"/>
    <property type="evidence" value="ECO:0007669"/>
    <property type="project" value="UniProtKB-UniRule"/>
</dbReference>
<comment type="subcellular location">
    <subcellularLocation>
        <location evidence="9">Cell inner membrane</location>
        <topology evidence="9">Peripheral membrane protein</topology>
        <orientation evidence="9">Cytoplasmic side</orientation>
    </subcellularLocation>
</comment>
<evidence type="ECO:0000256" key="10">
    <source>
        <dbReference type="PIRNR" id="PIRNR000101"/>
    </source>
</evidence>
<organism evidence="14 15">
    <name type="scientific">Halotalea alkalilenta</name>
    <dbReference type="NCBI Taxonomy" id="376489"/>
    <lineage>
        <taxon>Bacteria</taxon>
        <taxon>Pseudomonadati</taxon>
        <taxon>Pseudomonadota</taxon>
        <taxon>Gammaproteobacteria</taxon>
        <taxon>Oceanospirillales</taxon>
        <taxon>Halomonadaceae</taxon>
        <taxon>Halotalea</taxon>
    </lineage>
</organism>
<name>A0A172YAP7_9GAMM</name>
<dbReference type="InterPro" id="IPR015409">
    <property type="entry name" value="Lactate_DH_C"/>
</dbReference>
<dbReference type="GO" id="GO:0048038">
    <property type="term" value="F:quinone binding"/>
    <property type="evidence" value="ECO:0007669"/>
    <property type="project" value="UniProtKB-KW"/>
</dbReference>
<feature type="binding site" evidence="9 11">
    <location>
        <begin position="96"/>
        <end position="97"/>
    </location>
    <ligand>
        <name>FAD</name>
        <dbReference type="ChEBI" id="CHEBI:57692"/>
    </ligand>
</feature>
<feature type="binding site" evidence="9 11">
    <location>
        <position position="172"/>
    </location>
    <ligand>
        <name>FAD</name>
        <dbReference type="ChEBI" id="CHEBI:57692"/>
    </ligand>
</feature>
<dbReference type="SUPFAM" id="SSF56176">
    <property type="entry name" value="FAD-binding/transporter-associated domain-like"/>
    <property type="match status" value="1"/>
</dbReference>
<dbReference type="Pfam" id="PF01565">
    <property type="entry name" value="FAD_binding_4"/>
    <property type="match status" value="1"/>
</dbReference>
<keyword evidence="7 9" id="KW-0560">Oxidoreductase</keyword>
<dbReference type="AlphaFoldDB" id="A0A172YAP7"/>
<evidence type="ECO:0000256" key="4">
    <source>
        <dbReference type="ARBA" id="ARBA00022630"/>
    </source>
</evidence>
<feature type="binding site" evidence="9 11">
    <location>
        <position position="162"/>
    </location>
    <ligand>
        <name>FAD</name>
        <dbReference type="ChEBI" id="CHEBI:57692"/>
    </ligand>
</feature>
<gene>
    <name evidence="9" type="primary">dld</name>
    <name evidence="14" type="ORF">A5892_01490</name>
</gene>
<comment type="similarity">
    <text evidence="9">Belongs to the quinone-dependent D-lactate dehydrogenase family.</text>
</comment>
<evidence type="ECO:0000256" key="9">
    <source>
        <dbReference type="HAMAP-Rule" id="MF_02092"/>
    </source>
</evidence>
<feature type="region of interest" description="Disordered" evidence="12">
    <location>
        <begin position="576"/>
        <end position="595"/>
    </location>
</feature>
<dbReference type="InterPro" id="IPR051264">
    <property type="entry name" value="FAD-oxidored/transferase_4"/>
</dbReference>
<dbReference type="Gene3D" id="3.30.1370.20">
    <property type="entry name" value="D-lactate dehydrogenase, cap domain, subdomain 2"/>
    <property type="match status" value="1"/>
</dbReference>
<keyword evidence="15" id="KW-1185">Reference proteome</keyword>
<dbReference type="GO" id="GO:0071949">
    <property type="term" value="F:FAD binding"/>
    <property type="evidence" value="ECO:0007669"/>
    <property type="project" value="InterPro"/>
</dbReference>
<evidence type="ECO:0000256" key="12">
    <source>
        <dbReference type="SAM" id="MobiDB-lite"/>
    </source>
</evidence>
<accession>A0A172YAP7</accession>
<keyword evidence="3 9" id="KW-0997">Cell inner membrane</keyword>
<feature type="binding site" evidence="9 11">
    <location>
        <position position="274"/>
    </location>
    <ligand>
        <name>FAD</name>
        <dbReference type="ChEBI" id="CHEBI:57692"/>
    </ligand>
</feature>
<dbReference type="GO" id="GO:0031234">
    <property type="term" value="C:extrinsic component of cytoplasmic side of plasma membrane"/>
    <property type="evidence" value="ECO:0007669"/>
    <property type="project" value="UniProtKB-UniRule"/>
</dbReference>
<dbReference type="PANTHER" id="PTHR43716:SF1">
    <property type="entry name" value="D-2-HYDROXYGLUTARATE DEHYDROGENASE, MITOCHONDRIAL"/>
    <property type="match status" value="1"/>
</dbReference>
<feature type="binding site" evidence="9 11">
    <location>
        <position position="155"/>
    </location>
    <ligand>
        <name>FAD</name>
        <dbReference type="ChEBI" id="CHEBI:57692"/>
    </ligand>
</feature>
<dbReference type="InterPro" id="IPR016167">
    <property type="entry name" value="FAD-bd_PCMH_sub1"/>
</dbReference>
<dbReference type="GO" id="GO:0102029">
    <property type="term" value="F:D-lactate dehydrogenase (quinone) activity"/>
    <property type="evidence" value="ECO:0007669"/>
    <property type="project" value="UniProtKB-EC"/>
</dbReference>
<dbReference type="PANTHER" id="PTHR43716">
    <property type="entry name" value="D-2-HYDROXYGLUTARATE DEHYDROGENASE, MITOCHONDRIAL"/>
    <property type="match status" value="1"/>
</dbReference>
<evidence type="ECO:0000313" key="15">
    <source>
        <dbReference type="Proteomes" id="UP000077875"/>
    </source>
</evidence>
<dbReference type="KEGG" id="haa:A5892_01490"/>
<evidence type="ECO:0000256" key="7">
    <source>
        <dbReference type="ARBA" id="ARBA00023002"/>
    </source>
</evidence>
<comment type="catalytic activity">
    <reaction evidence="9 10">
        <text>(R)-lactate + a quinone = a quinol + pyruvate</text>
        <dbReference type="Rhea" id="RHEA:51468"/>
        <dbReference type="ChEBI" id="CHEBI:15361"/>
        <dbReference type="ChEBI" id="CHEBI:16004"/>
        <dbReference type="ChEBI" id="CHEBI:24646"/>
        <dbReference type="ChEBI" id="CHEBI:132124"/>
        <dbReference type="EC" id="1.1.5.12"/>
    </reaction>
</comment>
<dbReference type="HAMAP" id="MF_02092">
    <property type="entry name" value="DLDH_Dld"/>
    <property type="match status" value="1"/>
</dbReference>
<dbReference type="InterPro" id="IPR006094">
    <property type="entry name" value="Oxid_FAD_bind_N"/>
</dbReference>
<evidence type="ECO:0000256" key="5">
    <source>
        <dbReference type="ARBA" id="ARBA00022719"/>
    </source>
</evidence>
<dbReference type="STRING" id="376489.A5892_01490"/>
<evidence type="ECO:0000259" key="13">
    <source>
        <dbReference type="PROSITE" id="PS51387"/>
    </source>
</evidence>
<dbReference type="GO" id="GO:0022904">
    <property type="term" value="P:respiratory electron transport chain"/>
    <property type="evidence" value="ECO:0007669"/>
    <property type="project" value="InterPro"/>
</dbReference>
<dbReference type="InterPro" id="IPR036318">
    <property type="entry name" value="FAD-bd_PCMH-like_sf"/>
</dbReference>
<evidence type="ECO:0000256" key="11">
    <source>
        <dbReference type="PIRSR" id="PIRSR000101-1"/>
    </source>
</evidence>
<dbReference type="Pfam" id="PF09330">
    <property type="entry name" value="Lact-deh-memb"/>
    <property type="match status" value="1"/>
</dbReference>
<keyword evidence="5 9" id="KW-0874">Quinone</keyword>
<dbReference type="EMBL" id="CP015243">
    <property type="protein sequence ID" value="ANF56297.1"/>
    <property type="molecule type" value="Genomic_DNA"/>
</dbReference>
<evidence type="ECO:0000256" key="6">
    <source>
        <dbReference type="ARBA" id="ARBA00022827"/>
    </source>
</evidence>
<dbReference type="Gene3D" id="3.30.70.610">
    <property type="entry name" value="D-lactate dehydrogenase, cap domain, subdomain 1"/>
    <property type="match status" value="2"/>
</dbReference>
<proteinExistence type="inferred from homology"/>
<dbReference type="GO" id="GO:0055085">
    <property type="term" value="P:transmembrane transport"/>
    <property type="evidence" value="ECO:0007669"/>
    <property type="project" value="InterPro"/>
</dbReference>
<feature type="domain" description="FAD-binding PCMH-type" evidence="13">
    <location>
        <begin position="54"/>
        <end position="228"/>
    </location>
</feature>
<keyword evidence="4 9" id="KW-0285">Flavoprotein</keyword>
<evidence type="ECO:0000256" key="1">
    <source>
        <dbReference type="ARBA" id="ARBA00001974"/>
    </source>
</evidence>
<comment type="cofactor">
    <cofactor evidence="1 9 10 11">
        <name>FAD</name>
        <dbReference type="ChEBI" id="CHEBI:57692"/>
    </cofactor>
</comment>
<protein>
    <recommendedName>
        <fullName evidence="9">Quinone-dependent D-lactate dehydrogenase</fullName>
        <ecNumber evidence="9">1.1.5.12</ecNumber>
    </recommendedName>
    <alternativeName>
        <fullName evidence="9">D-lactate dehydrogenase</fullName>
        <shortName evidence="9">D-LDH</shortName>
    </alternativeName>
</protein>
<dbReference type="InterPro" id="IPR016169">
    <property type="entry name" value="FAD-bd_PCMH_sub2"/>
</dbReference>
<sequence length="595" mass="66140">MSEQHATLSTSPFTASPSDARQRLLERLKAIVGPRETLTDARSTRRYRKGFRFGEGRALAVVRPGSLIEQWRVVKACVEADVIVIMQAANTGLTGGSTPDGNDYDRDIVIISTLRMDRLHLIRDARQVICFPGATLYGLERALRPLDREPHSVIGSSCIGASVFGGVSNNSGGALVQRGPAYTELALYAQLNADGQLELVNHLGIRLGDEPEEILARLERGDFKDEDISSDAGAASDPEYRDHVREIDAETPARFNADPRRLHEASGCAGKLALFAVRLDTFPAAKGAKVFYIGTNSTAELTELRRALLAPGRELPIAGEYLHRDAFDIAETYGKDTFLMIQRFGTDRMPAIFAFKGAVDAFFERLKIFPDQITDRVGQWLSRLFPSHLPARMKEYRDRFEHHLMLKVPAEEVASTRALLGELFPGTGGAFFECNDEEGSKAFLHRFAAAGAAIRYRTMHAREVEDIVALDIALKRNERDWFETLPAEIESKLVKKLYYGHFLCHVFHQDYVVAKGTDCLALEHQMWALLDQRGAEYPAEHNVGHLYRAKPALREFYQKLDPCNCLNPGIGQTPKAKHWGHAPAKAAASDEPVNG</sequence>
<dbReference type="InterPro" id="IPR016164">
    <property type="entry name" value="FAD-linked_Oxase-like_C"/>
</dbReference>
<evidence type="ECO:0000256" key="2">
    <source>
        <dbReference type="ARBA" id="ARBA00022475"/>
    </source>
</evidence>
<dbReference type="InterPro" id="IPR012256">
    <property type="entry name" value="D_lactate_DH"/>
</dbReference>
<feature type="binding site" evidence="11">
    <location>
        <position position="269"/>
    </location>
    <ligand>
        <name>FAD</name>
        <dbReference type="ChEBI" id="CHEBI:57692"/>
    </ligand>
</feature>
<dbReference type="Gene3D" id="3.30.43.10">
    <property type="entry name" value="Uridine Diphospho-n-acetylenolpyruvylglucosamine Reductase, domain 2"/>
    <property type="match status" value="1"/>
</dbReference>
<dbReference type="PROSITE" id="PS51387">
    <property type="entry name" value="FAD_PCMH"/>
    <property type="match status" value="1"/>
</dbReference>
<dbReference type="InterPro" id="IPR016172">
    <property type="entry name" value="D-lactate_DH_C-sub1"/>
</dbReference>
<evidence type="ECO:0000256" key="3">
    <source>
        <dbReference type="ARBA" id="ARBA00022519"/>
    </source>
</evidence>
<dbReference type="Gene3D" id="3.30.465.10">
    <property type="match status" value="1"/>
</dbReference>
<evidence type="ECO:0000313" key="14">
    <source>
        <dbReference type="EMBL" id="ANF56297.1"/>
    </source>
</evidence>
<dbReference type="FunFam" id="3.30.43.10:FF:000005">
    <property type="entry name" value="Quinone-dependent D-lactate dehydrogenase"/>
    <property type="match status" value="1"/>
</dbReference>
<dbReference type="RefSeq" id="WP_064121284.1">
    <property type="nucleotide sequence ID" value="NZ_CP015243.1"/>
</dbReference>
<keyword evidence="2 9" id="KW-1003">Cell membrane</keyword>
<dbReference type="NCBIfam" id="NF008387">
    <property type="entry name" value="PRK11183.1"/>
    <property type="match status" value="1"/>
</dbReference>
<dbReference type="PIRSF" id="PIRSF000101">
    <property type="entry name" value="D-lactate_dh"/>
    <property type="match status" value="1"/>
</dbReference>
<evidence type="ECO:0000256" key="8">
    <source>
        <dbReference type="ARBA" id="ARBA00023136"/>
    </source>
</evidence>
<dbReference type="SUPFAM" id="SSF55103">
    <property type="entry name" value="FAD-linked oxidases, C-terminal domain"/>
    <property type="match status" value="1"/>
</dbReference>
<dbReference type="EC" id="1.1.5.12" evidence="9"/>
<keyword evidence="6 9" id="KW-0274">FAD</keyword>
<dbReference type="GO" id="GO:0004458">
    <property type="term" value="F:D-lactate dehydrogenase (cytochrome) activity"/>
    <property type="evidence" value="ECO:0007669"/>
    <property type="project" value="UniProtKB-UniRule"/>
</dbReference>
<dbReference type="Proteomes" id="UP000077875">
    <property type="component" value="Chromosome"/>
</dbReference>
<dbReference type="InterPro" id="IPR016166">
    <property type="entry name" value="FAD-bd_PCMH"/>
</dbReference>
<comment type="function">
    <text evidence="9 10">Catalyzes the oxidation of D-lactate to pyruvate.</text>
</comment>
<keyword evidence="8 9" id="KW-0472">Membrane</keyword>